<feature type="binding site" description="axial binding residue" evidence="6">
    <location>
        <position position="140"/>
    </location>
    <ligand>
        <name>heme c</name>
        <dbReference type="ChEBI" id="CHEBI:61717"/>
    </ligand>
    <ligandPart>
        <name>Fe</name>
        <dbReference type="ChEBI" id="CHEBI:18248"/>
    </ligandPart>
</feature>
<feature type="signal peptide" evidence="8">
    <location>
        <begin position="1"/>
        <end position="19"/>
    </location>
</feature>
<keyword evidence="1" id="KW-0813">Transport</keyword>
<evidence type="ECO:0000256" key="5">
    <source>
        <dbReference type="ARBA" id="ARBA00023004"/>
    </source>
</evidence>
<dbReference type="OrthoDB" id="5520910at2"/>
<organism evidence="9 10">
    <name type="scientific">Aquitalea magnusonii</name>
    <dbReference type="NCBI Taxonomy" id="332411"/>
    <lineage>
        <taxon>Bacteria</taxon>
        <taxon>Pseudomonadati</taxon>
        <taxon>Pseudomonadota</taxon>
        <taxon>Betaproteobacteria</taxon>
        <taxon>Neisseriales</taxon>
        <taxon>Chromobacteriaceae</taxon>
        <taxon>Aquitalea</taxon>
    </lineage>
</organism>
<gene>
    <name evidence="9" type="ORF">DFR38_107107</name>
</gene>
<evidence type="ECO:0000256" key="4">
    <source>
        <dbReference type="ARBA" id="ARBA00022982"/>
    </source>
</evidence>
<name>A0A318JUN3_9NEIS</name>
<dbReference type="RefSeq" id="WP_059284968.1">
    <property type="nucleotide sequence ID" value="NZ_LNQU01000011.1"/>
</dbReference>
<evidence type="ECO:0000256" key="7">
    <source>
        <dbReference type="PIRSR" id="PIRSR000027-2"/>
    </source>
</evidence>
<dbReference type="Proteomes" id="UP000248395">
    <property type="component" value="Unassembled WGS sequence"/>
</dbReference>
<evidence type="ECO:0000256" key="1">
    <source>
        <dbReference type="ARBA" id="ARBA00022448"/>
    </source>
</evidence>
<keyword evidence="8" id="KW-0732">Signal</keyword>
<protein>
    <submittedName>
        <fullName evidence="9">Cytochrome c556</fullName>
    </submittedName>
</protein>
<dbReference type="InterPro" id="IPR010980">
    <property type="entry name" value="Cyt_c/b562"/>
</dbReference>
<dbReference type="GO" id="GO:0042597">
    <property type="term" value="C:periplasmic space"/>
    <property type="evidence" value="ECO:0007669"/>
    <property type="project" value="InterPro"/>
</dbReference>
<evidence type="ECO:0000256" key="8">
    <source>
        <dbReference type="SAM" id="SignalP"/>
    </source>
</evidence>
<feature type="binding site" description="covalent" evidence="7">
    <location>
        <position position="136"/>
    </location>
    <ligand>
        <name>heme c</name>
        <dbReference type="ChEBI" id="CHEBI:61717"/>
    </ligand>
</feature>
<keyword evidence="5 6" id="KW-0408">Iron</keyword>
<dbReference type="InterPro" id="IPR002321">
    <property type="entry name" value="Cyt_c_II"/>
</dbReference>
<dbReference type="AlphaFoldDB" id="A0A318JUN3"/>
<evidence type="ECO:0000256" key="2">
    <source>
        <dbReference type="ARBA" id="ARBA00022617"/>
    </source>
</evidence>
<evidence type="ECO:0000256" key="3">
    <source>
        <dbReference type="ARBA" id="ARBA00022723"/>
    </source>
</evidence>
<dbReference type="EMBL" id="QJKC01000007">
    <property type="protein sequence ID" value="PXX48322.1"/>
    <property type="molecule type" value="Genomic_DNA"/>
</dbReference>
<dbReference type="Gene3D" id="1.20.120.10">
    <property type="entry name" value="Cytochrome c/b562"/>
    <property type="match status" value="1"/>
</dbReference>
<reference evidence="9 10" key="1">
    <citation type="submission" date="2018-05" db="EMBL/GenBank/DDBJ databases">
        <title>Genomic Encyclopedia of Type Strains, Phase IV (KMG-IV): sequencing the most valuable type-strain genomes for metagenomic binning, comparative biology and taxonomic classification.</title>
        <authorList>
            <person name="Goeker M."/>
        </authorList>
    </citation>
    <scope>NUCLEOTIDE SEQUENCE [LARGE SCALE GENOMIC DNA]</scope>
    <source>
        <strain evidence="9 10">DSM 25134</strain>
    </source>
</reference>
<evidence type="ECO:0000256" key="6">
    <source>
        <dbReference type="PIRSR" id="PIRSR000027-1"/>
    </source>
</evidence>
<feature type="chain" id="PRO_5016272586" evidence="8">
    <location>
        <begin position="20"/>
        <end position="146"/>
    </location>
</feature>
<feature type="binding site" description="covalent" evidence="7">
    <location>
        <position position="139"/>
    </location>
    <ligand>
        <name>heme c</name>
        <dbReference type="ChEBI" id="CHEBI:61717"/>
    </ligand>
</feature>
<dbReference type="GO" id="GO:0005506">
    <property type="term" value="F:iron ion binding"/>
    <property type="evidence" value="ECO:0007669"/>
    <property type="project" value="InterPro"/>
</dbReference>
<evidence type="ECO:0000313" key="9">
    <source>
        <dbReference type="EMBL" id="PXX48322.1"/>
    </source>
</evidence>
<keyword evidence="2 7" id="KW-0349">Heme</keyword>
<dbReference type="PROSITE" id="PS51009">
    <property type="entry name" value="CYTCII"/>
    <property type="match status" value="1"/>
</dbReference>
<sequence length="146" mass="15832">MKKTLMLSLCAVLASPAFAATDPVSARQDIFKQFKKDAAAMGKMVKSDTINKDEFSKLAAHLDEVAQQPWQHFPAGTASGQAARKTEAKAEIWSKPAEWTKAVDSFKAETGKLKQVAANGDAASIKNQFAAVQKTCKSCHDAFRKD</sequence>
<proteinExistence type="predicted"/>
<accession>A0A318JUN3</accession>
<keyword evidence="10" id="KW-1185">Reference proteome</keyword>
<keyword evidence="4" id="KW-0249">Electron transport</keyword>
<comment type="caution">
    <text evidence="9">The sequence shown here is derived from an EMBL/GenBank/DDBJ whole genome shotgun (WGS) entry which is preliminary data.</text>
</comment>
<dbReference type="Pfam" id="PF01322">
    <property type="entry name" value="Cytochrom_C_2"/>
    <property type="match status" value="1"/>
</dbReference>
<dbReference type="InterPro" id="IPR012127">
    <property type="entry name" value="Cyt_c_prime"/>
</dbReference>
<dbReference type="GO" id="GO:0020037">
    <property type="term" value="F:heme binding"/>
    <property type="evidence" value="ECO:0007669"/>
    <property type="project" value="InterPro"/>
</dbReference>
<dbReference type="SUPFAM" id="SSF47175">
    <property type="entry name" value="Cytochromes"/>
    <property type="match status" value="1"/>
</dbReference>
<comment type="PTM">
    <text evidence="7">Binds 1 heme group per subunit.</text>
</comment>
<dbReference type="GO" id="GO:0009055">
    <property type="term" value="F:electron transfer activity"/>
    <property type="evidence" value="ECO:0007669"/>
    <property type="project" value="InterPro"/>
</dbReference>
<keyword evidence="3 6" id="KW-0479">Metal-binding</keyword>
<dbReference type="GO" id="GO:0022900">
    <property type="term" value="P:electron transport chain"/>
    <property type="evidence" value="ECO:0007669"/>
    <property type="project" value="InterPro"/>
</dbReference>
<dbReference type="PIRSF" id="PIRSF000027">
    <property type="entry name" value="Cytc_c_prime"/>
    <property type="match status" value="1"/>
</dbReference>
<evidence type="ECO:0000313" key="10">
    <source>
        <dbReference type="Proteomes" id="UP000248395"/>
    </source>
</evidence>